<dbReference type="SUPFAM" id="SSF55781">
    <property type="entry name" value="GAF domain-like"/>
    <property type="match status" value="1"/>
</dbReference>
<dbReference type="Pfam" id="PF13185">
    <property type="entry name" value="GAF_2"/>
    <property type="match status" value="1"/>
</dbReference>
<evidence type="ECO:0000259" key="6">
    <source>
        <dbReference type="PROSITE" id="PS50112"/>
    </source>
</evidence>
<comment type="catalytic activity">
    <reaction evidence="1">
        <text>ATP + protein L-histidine = ADP + protein N-phospho-L-histidine.</text>
        <dbReference type="EC" id="2.7.13.3"/>
    </reaction>
</comment>
<dbReference type="GO" id="GO:0004673">
    <property type="term" value="F:protein histidine kinase activity"/>
    <property type="evidence" value="ECO:0007669"/>
    <property type="project" value="UniProtKB-EC"/>
</dbReference>
<evidence type="ECO:0000256" key="4">
    <source>
        <dbReference type="ARBA" id="ARBA00022679"/>
    </source>
</evidence>
<dbReference type="EC" id="2.7.13.3" evidence="2"/>
<dbReference type="Pfam" id="PF13426">
    <property type="entry name" value="PAS_9"/>
    <property type="match status" value="1"/>
</dbReference>
<dbReference type="PROSITE" id="PS50113">
    <property type="entry name" value="PAC"/>
    <property type="match status" value="3"/>
</dbReference>
<dbReference type="SMART" id="SM00086">
    <property type="entry name" value="PAC"/>
    <property type="match status" value="4"/>
</dbReference>
<proteinExistence type="predicted"/>
<dbReference type="Gene3D" id="2.10.70.100">
    <property type="match status" value="2"/>
</dbReference>
<keyword evidence="3" id="KW-0597">Phosphoprotein</keyword>
<gene>
    <name evidence="8" type="ORF">HQ865_04300</name>
</gene>
<evidence type="ECO:0000256" key="1">
    <source>
        <dbReference type="ARBA" id="ARBA00000085"/>
    </source>
</evidence>
<feature type="domain" description="PAS" evidence="6">
    <location>
        <begin position="273"/>
        <end position="333"/>
    </location>
</feature>
<dbReference type="InterPro" id="IPR052162">
    <property type="entry name" value="Sensor_kinase/Photoreceptor"/>
</dbReference>
<evidence type="ECO:0000259" key="7">
    <source>
        <dbReference type="PROSITE" id="PS50113"/>
    </source>
</evidence>
<accession>A0A7D4PZL8</accession>
<sequence>MIDNSYWSVLFNASPQPTLLLKADHPAYTIAFANAASEAFINSSRGDLAGNSFTSLLQTHSVGVEKVSHMLHHALQYKTAQKLPSVKFDLQPPPTGSGVKYADIIGTPILGDDGEVEFISCIINDVTELVAAKQNERATREDLVKYEKFLSESQRIALIGNWEVDMINNIITWSDVLKEIYEVPADYQPTFESGLAFYKDDYHRAIIIDAVNEAAGRNSVFDVELEIVTAAGNARWIRSTGKADVKDDQCVRLYGVTQDITTSKIAEKALTESRNQYQALVESVEGVVWEADATTFKFTYISNKIKSILGYTPEQWLSDPNFWANHIYQDDREWAVTYCQDQTKEVLNHVFDYRMIKADGGIVWIKDLVSVIAENGKPKLLRGVMIDITESKLMASLDNLEKSVLELAANKGEDQYSILVMYLKGIENLLPHMRCSLLQVKNNKVYTLAAPSLPKDYTDAINGQPIGSQAGSCGASAYRKEKIIVADISTSPLWEKYRDCALKYNIRSSWSCPIINSDGDVMAVFGMYYDEVKEPDDTEQLIIERSAAILKVILENKQRARIIEENTMLMTQGQELANFGNWQWDIKNNTVEWSDVLYNIYGVDKRHHMATYESYLSMLHPDDREPVSNIILNALHTREDTVFEERIMRPDGEMRHLKSWGRVICDAAGSPEKMIGSCLDITSTKIAESQLWDIAWMQSHLVRAPLARLMGLVGLMKEEHQTGNDIEAELLDYIMTTAQELDKVVTDISNKTVQKV</sequence>
<dbReference type="Gene3D" id="3.30.450.40">
    <property type="match status" value="1"/>
</dbReference>
<dbReference type="PANTHER" id="PTHR43304:SF1">
    <property type="entry name" value="PAC DOMAIN-CONTAINING PROTEIN"/>
    <property type="match status" value="1"/>
</dbReference>
<dbReference type="Proteomes" id="UP000505355">
    <property type="component" value="Chromosome"/>
</dbReference>
<name>A0A7D4PZL8_9SPHI</name>
<dbReference type="AlphaFoldDB" id="A0A7D4PZL8"/>
<dbReference type="Gene3D" id="3.30.450.20">
    <property type="entry name" value="PAS domain"/>
    <property type="match status" value="4"/>
</dbReference>
<feature type="domain" description="PAC" evidence="7">
    <location>
        <begin position="349"/>
        <end position="400"/>
    </location>
</feature>
<dbReference type="InterPro" id="IPR000700">
    <property type="entry name" value="PAS-assoc_C"/>
</dbReference>
<dbReference type="InterPro" id="IPR035965">
    <property type="entry name" value="PAS-like_dom_sf"/>
</dbReference>
<dbReference type="InterPro" id="IPR001610">
    <property type="entry name" value="PAC"/>
</dbReference>
<dbReference type="KEGG" id="mmab:HQ865_04300"/>
<protein>
    <recommendedName>
        <fullName evidence="2">histidine kinase</fullName>
        <ecNumber evidence="2">2.7.13.3</ecNumber>
    </recommendedName>
</protein>
<dbReference type="SMART" id="SM00091">
    <property type="entry name" value="PAS"/>
    <property type="match status" value="3"/>
</dbReference>
<feature type="domain" description="PAC" evidence="7">
    <location>
        <begin position="641"/>
        <end position="693"/>
    </location>
</feature>
<dbReference type="InterPro" id="IPR000014">
    <property type="entry name" value="PAS"/>
</dbReference>
<dbReference type="SUPFAM" id="SSF55785">
    <property type="entry name" value="PYP-like sensor domain (PAS domain)"/>
    <property type="match status" value="4"/>
</dbReference>
<dbReference type="PANTHER" id="PTHR43304">
    <property type="entry name" value="PHYTOCHROME-LIKE PROTEIN CPH1"/>
    <property type="match status" value="1"/>
</dbReference>
<dbReference type="InterPro" id="IPR003018">
    <property type="entry name" value="GAF"/>
</dbReference>
<organism evidence="8 9">
    <name type="scientific">Mucilaginibacter mali</name>
    <dbReference type="NCBI Taxonomy" id="2740462"/>
    <lineage>
        <taxon>Bacteria</taxon>
        <taxon>Pseudomonadati</taxon>
        <taxon>Bacteroidota</taxon>
        <taxon>Sphingobacteriia</taxon>
        <taxon>Sphingobacteriales</taxon>
        <taxon>Sphingobacteriaceae</taxon>
        <taxon>Mucilaginibacter</taxon>
    </lineage>
</organism>
<evidence type="ECO:0000313" key="9">
    <source>
        <dbReference type="Proteomes" id="UP000505355"/>
    </source>
</evidence>
<feature type="domain" description="PAC" evidence="7">
    <location>
        <begin position="221"/>
        <end position="272"/>
    </location>
</feature>
<evidence type="ECO:0000256" key="3">
    <source>
        <dbReference type="ARBA" id="ARBA00022553"/>
    </source>
</evidence>
<dbReference type="EMBL" id="CP054139">
    <property type="protein sequence ID" value="QKJ29006.1"/>
    <property type="molecule type" value="Genomic_DNA"/>
</dbReference>
<dbReference type="CDD" id="cd00130">
    <property type="entry name" value="PAS"/>
    <property type="match status" value="2"/>
</dbReference>
<dbReference type="RefSeq" id="WP_173413704.1">
    <property type="nucleotide sequence ID" value="NZ_CP054139.1"/>
</dbReference>
<dbReference type="NCBIfam" id="TIGR00229">
    <property type="entry name" value="sensory_box"/>
    <property type="match status" value="2"/>
</dbReference>
<keyword evidence="9" id="KW-1185">Reference proteome</keyword>
<keyword evidence="5" id="KW-0418">Kinase</keyword>
<reference evidence="8 9" key="1">
    <citation type="submission" date="2020-05" db="EMBL/GenBank/DDBJ databases">
        <title>Mucilaginibacter mali sp. nov.</title>
        <authorList>
            <person name="Kim H.S."/>
            <person name="Lee K.C."/>
            <person name="Suh M.K."/>
            <person name="Kim J.-S."/>
            <person name="Han K.-I."/>
            <person name="Eom M.K."/>
            <person name="Shin Y.K."/>
            <person name="Lee J.-S."/>
        </authorList>
    </citation>
    <scope>NUCLEOTIDE SEQUENCE [LARGE SCALE GENOMIC DNA]</scope>
    <source>
        <strain evidence="8 9">G2-14</strain>
    </source>
</reference>
<evidence type="ECO:0000256" key="5">
    <source>
        <dbReference type="ARBA" id="ARBA00022777"/>
    </source>
</evidence>
<dbReference type="InterPro" id="IPR013655">
    <property type="entry name" value="PAS_fold_3"/>
</dbReference>
<evidence type="ECO:0000256" key="2">
    <source>
        <dbReference type="ARBA" id="ARBA00012438"/>
    </source>
</evidence>
<dbReference type="Pfam" id="PF08447">
    <property type="entry name" value="PAS_3"/>
    <property type="match status" value="2"/>
</dbReference>
<keyword evidence="4" id="KW-0808">Transferase</keyword>
<evidence type="ECO:0000313" key="8">
    <source>
        <dbReference type="EMBL" id="QKJ29006.1"/>
    </source>
</evidence>
<dbReference type="PROSITE" id="PS50112">
    <property type="entry name" value="PAS"/>
    <property type="match status" value="1"/>
</dbReference>
<dbReference type="InterPro" id="IPR029016">
    <property type="entry name" value="GAF-like_dom_sf"/>
</dbReference>